<evidence type="ECO:0008006" key="3">
    <source>
        <dbReference type="Google" id="ProtNLM"/>
    </source>
</evidence>
<dbReference type="Proteomes" id="UP000265520">
    <property type="component" value="Unassembled WGS sequence"/>
</dbReference>
<proteinExistence type="predicted"/>
<feature type="non-terminal residue" evidence="1">
    <location>
        <position position="32"/>
    </location>
</feature>
<organism evidence="1 2">
    <name type="scientific">Trifolium medium</name>
    <dbReference type="NCBI Taxonomy" id="97028"/>
    <lineage>
        <taxon>Eukaryota</taxon>
        <taxon>Viridiplantae</taxon>
        <taxon>Streptophyta</taxon>
        <taxon>Embryophyta</taxon>
        <taxon>Tracheophyta</taxon>
        <taxon>Spermatophyta</taxon>
        <taxon>Magnoliopsida</taxon>
        <taxon>eudicotyledons</taxon>
        <taxon>Gunneridae</taxon>
        <taxon>Pentapetalae</taxon>
        <taxon>rosids</taxon>
        <taxon>fabids</taxon>
        <taxon>Fabales</taxon>
        <taxon>Fabaceae</taxon>
        <taxon>Papilionoideae</taxon>
        <taxon>50 kb inversion clade</taxon>
        <taxon>NPAAA clade</taxon>
        <taxon>Hologalegina</taxon>
        <taxon>IRL clade</taxon>
        <taxon>Trifolieae</taxon>
        <taxon>Trifolium</taxon>
    </lineage>
</organism>
<comment type="caution">
    <text evidence="1">The sequence shown here is derived from an EMBL/GenBank/DDBJ whole genome shotgun (WGS) entry which is preliminary data.</text>
</comment>
<reference evidence="1 2" key="1">
    <citation type="journal article" date="2018" name="Front. Plant Sci.">
        <title>Red Clover (Trifolium pratense) and Zigzag Clover (T. medium) - A Picture of Genomic Similarities and Differences.</title>
        <authorList>
            <person name="Dluhosova J."/>
            <person name="Istvanek J."/>
            <person name="Nedelnik J."/>
            <person name="Repkova J."/>
        </authorList>
    </citation>
    <scope>NUCLEOTIDE SEQUENCE [LARGE SCALE GENOMIC DNA]</scope>
    <source>
        <strain evidence="2">cv. 10/8</strain>
        <tissue evidence="1">Leaf</tissue>
    </source>
</reference>
<evidence type="ECO:0000313" key="2">
    <source>
        <dbReference type="Proteomes" id="UP000265520"/>
    </source>
</evidence>
<accession>A0A392VR46</accession>
<dbReference type="AlphaFoldDB" id="A0A392VR46"/>
<sequence>MLNSFWWGVKGDRRNEIRWMNWDKLTMQMEWG</sequence>
<protein>
    <recommendedName>
        <fullName evidence="3">RNA-directed DNA polymerase (Reverse transcriptase)</fullName>
    </recommendedName>
</protein>
<name>A0A392VR46_9FABA</name>
<dbReference type="EMBL" id="LXQA011219918">
    <property type="protein sequence ID" value="MCI89461.1"/>
    <property type="molecule type" value="Genomic_DNA"/>
</dbReference>
<keyword evidence="2" id="KW-1185">Reference proteome</keyword>
<evidence type="ECO:0000313" key="1">
    <source>
        <dbReference type="EMBL" id="MCI89461.1"/>
    </source>
</evidence>